<evidence type="ECO:0000256" key="2">
    <source>
        <dbReference type="ARBA" id="ARBA00022448"/>
    </source>
</evidence>
<keyword evidence="8" id="KW-0175">Coiled coil</keyword>
<dbReference type="InterPro" id="IPR016444">
    <property type="entry name" value="Synaptobrevin/VAMP"/>
</dbReference>
<proteinExistence type="inferred from homology"/>
<dbReference type="GO" id="GO:0005737">
    <property type="term" value="C:cytoplasm"/>
    <property type="evidence" value="ECO:0007669"/>
    <property type="project" value="UniProtKB-ARBA"/>
</dbReference>
<dbReference type="GO" id="GO:0015031">
    <property type="term" value="P:protein transport"/>
    <property type="evidence" value="ECO:0007669"/>
    <property type="project" value="UniProtKB-KW"/>
</dbReference>
<keyword evidence="12" id="KW-1185">Reference proteome</keyword>
<dbReference type="GO" id="GO:0016020">
    <property type="term" value="C:membrane"/>
    <property type="evidence" value="ECO:0007669"/>
    <property type="project" value="InterPro"/>
</dbReference>
<evidence type="ECO:0000256" key="7">
    <source>
        <dbReference type="ARBA" id="ARBA00046280"/>
    </source>
</evidence>
<dbReference type="GO" id="GO:0012505">
    <property type="term" value="C:endomembrane system"/>
    <property type="evidence" value="ECO:0007669"/>
    <property type="project" value="UniProtKB-SubCell"/>
</dbReference>
<evidence type="ECO:0000256" key="9">
    <source>
        <dbReference type="SAM" id="Phobius"/>
    </source>
</evidence>
<dbReference type="InterPro" id="IPR001388">
    <property type="entry name" value="Synaptobrevin-like"/>
</dbReference>
<dbReference type="PRINTS" id="PR00219">
    <property type="entry name" value="SYNAPTOBREVN"/>
</dbReference>
<protein>
    <recommendedName>
        <fullName evidence="10">V-SNARE coiled-coil homology domain-containing protein</fullName>
    </recommendedName>
</protein>
<dbReference type="EMBL" id="JADGJD010000279">
    <property type="protein sequence ID" value="KAJ3052631.1"/>
    <property type="molecule type" value="Genomic_DNA"/>
</dbReference>
<dbReference type="GO" id="GO:0016192">
    <property type="term" value="P:vesicle-mediated transport"/>
    <property type="evidence" value="ECO:0007669"/>
    <property type="project" value="InterPro"/>
</dbReference>
<feature type="transmembrane region" description="Helical" evidence="9">
    <location>
        <begin position="72"/>
        <end position="92"/>
    </location>
</feature>
<evidence type="ECO:0000313" key="11">
    <source>
        <dbReference type="EMBL" id="KAJ3052631.1"/>
    </source>
</evidence>
<name>A0AAD5SDT2_9FUNG</name>
<dbReference type="Gene3D" id="1.20.5.110">
    <property type="match status" value="1"/>
</dbReference>
<comment type="similarity">
    <text evidence="1">Belongs to the synaptobrevin family.</text>
</comment>
<keyword evidence="4" id="KW-0653">Protein transport</keyword>
<comment type="caution">
    <text evidence="11">The sequence shown here is derived from an EMBL/GenBank/DDBJ whole genome shotgun (WGS) entry which is preliminary data.</text>
</comment>
<evidence type="ECO:0000259" key="10">
    <source>
        <dbReference type="PROSITE" id="PS50892"/>
    </source>
</evidence>
<evidence type="ECO:0000256" key="5">
    <source>
        <dbReference type="ARBA" id="ARBA00022989"/>
    </source>
</evidence>
<keyword evidence="2" id="KW-0813">Transport</keyword>
<dbReference type="Pfam" id="PF00957">
    <property type="entry name" value="Synaptobrevin"/>
    <property type="match status" value="1"/>
</dbReference>
<keyword evidence="3 9" id="KW-0812">Transmembrane</keyword>
<evidence type="ECO:0000256" key="1">
    <source>
        <dbReference type="ARBA" id="ARBA00008025"/>
    </source>
</evidence>
<dbReference type="FunFam" id="1.20.5.110:FF:000004">
    <property type="entry name" value="Vesicle-associated membrane protein 7"/>
    <property type="match status" value="1"/>
</dbReference>
<gene>
    <name evidence="11" type="ORF">HK097_005942</name>
</gene>
<keyword evidence="5 9" id="KW-1133">Transmembrane helix</keyword>
<dbReference type="PROSITE" id="PS50892">
    <property type="entry name" value="V_SNARE"/>
    <property type="match status" value="1"/>
</dbReference>
<keyword evidence="6 9" id="KW-0472">Membrane</keyword>
<feature type="domain" description="V-SNARE coiled-coil homology" evidence="10">
    <location>
        <begin position="8"/>
        <end position="68"/>
    </location>
</feature>
<reference evidence="11" key="1">
    <citation type="submission" date="2020-05" db="EMBL/GenBank/DDBJ databases">
        <title>Phylogenomic resolution of chytrid fungi.</title>
        <authorList>
            <person name="Stajich J.E."/>
            <person name="Amses K."/>
            <person name="Simmons R."/>
            <person name="Seto K."/>
            <person name="Myers J."/>
            <person name="Bonds A."/>
            <person name="Quandt C.A."/>
            <person name="Barry K."/>
            <person name="Liu P."/>
            <person name="Grigoriev I."/>
            <person name="Longcore J.E."/>
            <person name="James T.Y."/>
        </authorList>
    </citation>
    <scope>NUCLEOTIDE SEQUENCE</scope>
    <source>
        <strain evidence="11">JEL0318</strain>
    </source>
</reference>
<dbReference type="InterPro" id="IPR042855">
    <property type="entry name" value="V_SNARE_CC"/>
</dbReference>
<evidence type="ECO:0000256" key="4">
    <source>
        <dbReference type="ARBA" id="ARBA00022927"/>
    </source>
</evidence>
<evidence type="ECO:0000256" key="3">
    <source>
        <dbReference type="ARBA" id="ARBA00022692"/>
    </source>
</evidence>
<evidence type="ECO:0000313" key="12">
    <source>
        <dbReference type="Proteomes" id="UP001212841"/>
    </source>
</evidence>
<organism evidence="11 12">
    <name type="scientific">Rhizophlyctis rosea</name>
    <dbReference type="NCBI Taxonomy" id="64517"/>
    <lineage>
        <taxon>Eukaryota</taxon>
        <taxon>Fungi</taxon>
        <taxon>Fungi incertae sedis</taxon>
        <taxon>Chytridiomycota</taxon>
        <taxon>Chytridiomycota incertae sedis</taxon>
        <taxon>Chytridiomycetes</taxon>
        <taxon>Rhizophlyctidales</taxon>
        <taxon>Rhizophlyctidaceae</taxon>
        <taxon>Rhizophlyctis</taxon>
    </lineage>
</organism>
<dbReference type="Proteomes" id="UP001212841">
    <property type="component" value="Unassembled WGS sequence"/>
</dbReference>
<dbReference type="SUPFAM" id="SSF58038">
    <property type="entry name" value="SNARE fusion complex"/>
    <property type="match status" value="1"/>
</dbReference>
<evidence type="ECO:0000256" key="8">
    <source>
        <dbReference type="PROSITE-ProRule" id="PRU00290"/>
    </source>
</evidence>
<comment type="subcellular location">
    <subcellularLocation>
        <location evidence="7">Endomembrane system</location>
        <topology evidence="7">Single-pass type IV membrane protein</topology>
    </subcellularLocation>
</comment>
<accession>A0AAD5SDT2</accession>
<sequence>MASNGPNKTQAVQQQVDEVVGIMQDNINKVMQRGEQLNSLQNKTEDLQNSSMQFRKGASKVRRQMWWKDVKMKLILAAVIGAIIIVIVVTVLQTKKNQSTEQTGAVPTTTLPAAVPTTTVAAAPTTDPGAPAPTTDVPTSVAAVAGLDLVSQTMAPTAIAGAAAAPSPTV</sequence>
<dbReference type="AlphaFoldDB" id="A0AAD5SDT2"/>
<evidence type="ECO:0000256" key="6">
    <source>
        <dbReference type="ARBA" id="ARBA00023136"/>
    </source>
</evidence>
<dbReference type="PANTHER" id="PTHR45701">
    <property type="entry name" value="SYNAPTOBREVIN FAMILY MEMBER"/>
    <property type="match status" value="1"/>
</dbReference>